<evidence type="ECO:0000256" key="4">
    <source>
        <dbReference type="ARBA" id="ARBA00022691"/>
    </source>
</evidence>
<accession>A0A3N1CPX5</accession>
<dbReference type="InterPro" id="IPR050723">
    <property type="entry name" value="CFA/CMAS"/>
</dbReference>
<evidence type="ECO:0000313" key="8">
    <source>
        <dbReference type="Proteomes" id="UP000272400"/>
    </source>
</evidence>
<organism evidence="7 8">
    <name type="scientific">Actinocorallia herbida</name>
    <dbReference type="NCBI Taxonomy" id="58109"/>
    <lineage>
        <taxon>Bacteria</taxon>
        <taxon>Bacillati</taxon>
        <taxon>Actinomycetota</taxon>
        <taxon>Actinomycetes</taxon>
        <taxon>Streptosporangiales</taxon>
        <taxon>Thermomonosporaceae</taxon>
        <taxon>Actinocorallia</taxon>
    </lineage>
</organism>
<keyword evidence="4" id="KW-0949">S-adenosyl-L-methionine</keyword>
<dbReference type="Proteomes" id="UP000272400">
    <property type="component" value="Unassembled WGS sequence"/>
</dbReference>
<keyword evidence="8" id="KW-1185">Reference proteome</keyword>
<evidence type="ECO:0000256" key="2">
    <source>
        <dbReference type="ARBA" id="ARBA00022603"/>
    </source>
</evidence>
<evidence type="ECO:0000256" key="5">
    <source>
        <dbReference type="ARBA" id="ARBA00023098"/>
    </source>
</evidence>
<dbReference type="InterPro" id="IPR013217">
    <property type="entry name" value="Methyltransf_12"/>
</dbReference>
<dbReference type="SUPFAM" id="SSF53335">
    <property type="entry name" value="S-adenosyl-L-methionine-dependent methyltransferases"/>
    <property type="match status" value="1"/>
</dbReference>
<comment type="caution">
    <text evidence="7">The sequence shown here is derived from an EMBL/GenBank/DDBJ whole genome shotgun (WGS) entry which is preliminary data.</text>
</comment>
<keyword evidence="5" id="KW-0443">Lipid metabolism</keyword>
<dbReference type="Gene3D" id="3.40.50.150">
    <property type="entry name" value="Vaccinia Virus protein VP39"/>
    <property type="match status" value="1"/>
</dbReference>
<dbReference type="CDD" id="cd02440">
    <property type="entry name" value="AdoMet_MTases"/>
    <property type="match status" value="1"/>
</dbReference>
<dbReference type="PANTHER" id="PTHR43667:SF1">
    <property type="entry name" value="CYCLOPROPANE-FATTY-ACYL-PHOSPHOLIPID SYNTHASE"/>
    <property type="match status" value="1"/>
</dbReference>
<gene>
    <name evidence="7" type="ORF">EDD29_0854</name>
</gene>
<dbReference type="EMBL" id="RJKE01000001">
    <property type="protein sequence ID" value="ROO83352.1"/>
    <property type="molecule type" value="Genomic_DNA"/>
</dbReference>
<dbReference type="PANTHER" id="PTHR43667">
    <property type="entry name" value="CYCLOPROPANE-FATTY-ACYL-PHOSPHOLIPID SYNTHASE"/>
    <property type="match status" value="1"/>
</dbReference>
<dbReference type="GO" id="GO:0006629">
    <property type="term" value="P:lipid metabolic process"/>
    <property type="evidence" value="ECO:0007669"/>
    <property type="project" value="UniProtKB-KW"/>
</dbReference>
<keyword evidence="3 7" id="KW-0808">Transferase</keyword>
<name>A0A3N1CPX5_9ACTN</name>
<evidence type="ECO:0000313" key="7">
    <source>
        <dbReference type="EMBL" id="ROO83352.1"/>
    </source>
</evidence>
<keyword evidence="2 7" id="KW-0489">Methyltransferase</keyword>
<feature type="domain" description="Methyltransferase type 12" evidence="6">
    <location>
        <begin position="79"/>
        <end position="179"/>
    </location>
</feature>
<dbReference type="GO" id="GO:0008168">
    <property type="term" value="F:methyltransferase activity"/>
    <property type="evidence" value="ECO:0007669"/>
    <property type="project" value="UniProtKB-KW"/>
</dbReference>
<dbReference type="InterPro" id="IPR029063">
    <property type="entry name" value="SAM-dependent_MTases_sf"/>
</dbReference>
<dbReference type="Pfam" id="PF08242">
    <property type="entry name" value="Methyltransf_12"/>
    <property type="match status" value="1"/>
</dbReference>
<reference evidence="7 8" key="1">
    <citation type="submission" date="2018-11" db="EMBL/GenBank/DDBJ databases">
        <title>Sequencing the genomes of 1000 actinobacteria strains.</title>
        <authorList>
            <person name="Klenk H.-P."/>
        </authorList>
    </citation>
    <scope>NUCLEOTIDE SEQUENCE [LARGE SCALE GENOMIC DNA]</scope>
    <source>
        <strain evidence="7 8">DSM 44254</strain>
    </source>
</reference>
<comment type="similarity">
    <text evidence="1">Belongs to the CFA/CMAS family.</text>
</comment>
<dbReference type="AlphaFoldDB" id="A0A3N1CPX5"/>
<evidence type="ECO:0000259" key="6">
    <source>
        <dbReference type="Pfam" id="PF08242"/>
    </source>
</evidence>
<evidence type="ECO:0000256" key="3">
    <source>
        <dbReference type="ARBA" id="ARBA00022679"/>
    </source>
</evidence>
<sequence length="239" mass="27245">MRHPSRIRPYLSRYARDLVLRAGAPDHVAYYREVMRAEVADKSPFDAVGSPSHGHWLRNGRRQFDYLCAHGLRPGHAVLEIGCGNLRAGWRLIRYLDSGRYHGIDISPDILLAASDTLVQYGLQDKLPHLTLVGDLTFSSLPDDHFDVVHAHSVFNHTPIEVIDECFAHVGRIMRRDAFFDLTFDRTERADHQVLQEDFYYRTDTLVGLATAHGLTARFMDDWEAGPSPHSKLRLTRTS</sequence>
<proteinExistence type="inferred from homology"/>
<evidence type="ECO:0000256" key="1">
    <source>
        <dbReference type="ARBA" id="ARBA00010815"/>
    </source>
</evidence>
<dbReference type="GO" id="GO:0032259">
    <property type="term" value="P:methylation"/>
    <property type="evidence" value="ECO:0007669"/>
    <property type="project" value="UniProtKB-KW"/>
</dbReference>
<protein>
    <submittedName>
        <fullName evidence="7">Methyltransferase family protein</fullName>
    </submittedName>
</protein>